<feature type="compositionally biased region" description="Gly residues" evidence="5">
    <location>
        <begin position="729"/>
        <end position="738"/>
    </location>
</feature>
<sequence>MGSPLGTTFVTGQRPPGSIPDAPPLSVFPPIEQVCGEFSSYCSSPKIVDRNASTWSSADDACAAIGARMGQPEDNDTLNALAGYLKPIFTLPVLTGYVVGNAQTREIAIVCRGNEFFSVANHTGDLILGDPSNEEGCVFITNDDYMMHFGPCATAAVVLCSQPEDSNDQCSVAPTCPSTTTLDYNATTSYRTTDASGLDNSSMTLSTMTGTFSTGSTFSATTGNDSIPDAKTTLLPSSSTSASGGAGGASSTTQSSSTECRKGGLMMFGWCVPWWLLATAIALAALAILFLVCCLCCWGGCCCKKKTKAAVVRDVERGPEVLKHTKAVQVDPPVEEPKITLPPPVMQPAAIIPAPIPIDYMPDKPATEDKEIMTDPWEVPEPVIIYRDREPEPKVEYDREERMVLPPPPVTARSEAPQFMDSEDDSPSHHRIVAAPVAVIVRPPRRPSPDLPSPRDPFPPLPRRALTHEDLPLPPREPKEKKKKRERPHLEPVVFLHNAPPEERPYREETLPPPPLSRGPRAFPPPPPVSRSATIQDRPFPEQFKSPSPVLASPAPKQSRLLSPPPSSDRPYREETLPAPPPDRAPKRDRSPEVPEVPPTLVVPPPKRPLTRAPANRPVITQQPEPQRNERRPAQFPPPSAVPLRESPPLTKPPSDKPAPARSSSGGDRPAAAAPVRARSSSPARGAPAPRATSPFAPKQNSVAPAAQGSLFKAAPSKSESNLRAANGKLGGVAGGHGEVPRGWKAWSPNARTFSTNPGADF</sequence>
<evidence type="ECO:0000256" key="6">
    <source>
        <dbReference type="SAM" id="Phobius"/>
    </source>
</evidence>
<feature type="compositionally biased region" description="Low complexity" evidence="5">
    <location>
        <begin position="433"/>
        <end position="442"/>
    </location>
</feature>
<accession>A0A8R1UAG5</accession>
<feature type="compositionally biased region" description="Pro residues" evidence="5">
    <location>
        <begin position="595"/>
        <end position="608"/>
    </location>
</feature>
<feature type="region of interest" description="Disordered" evidence="5">
    <location>
        <begin position="229"/>
        <end position="256"/>
    </location>
</feature>
<evidence type="ECO:0000313" key="8">
    <source>
        <dbReference type="Proteomes" id="UP000005239"/>
    </source>
</evidence>
<keyword evidence="2 6" id="KW-0812">Transmembrane</keyword>
<proteinExistence type="predicted"/>
<evidence type="ECO:0000256" key="3">
    <source>
        <dbReference type="ARBA" id="ARBA00022989"/>
    </source>
</evidence>
<organism evidence="7 8">
    <name type="scientific">Pristionchus pacificus</name>
    <name type="common">Parasitic nematode worm</name>
    <dbReference type="NCBI Taxonomy" id="54126"/>
    <lineage>
        <taxon>Eukaryota</taxon>
        <taxon>Metazoa</taxon>
        <taxon>Ecdysozoa</taxon>
        <taxon>Nematoda</taxon>
        <taxon>Chromadorea</taxon>
        <taxon>Rhabditida</taxon>
        <taxon>Rhabditina</taxon>
        <taxon>Diplogasteromorpha</taxon>
        <taxon>Diplogasteroidea</taxon>
        <taxon>Neodiplogasteridae</taxon>
        <taxon>Pristionchus</taxon>
    </lineage>
</organism>
<keyword evidence="3 6" id="KW-1133">Transmembrane helix</keyword>
<evidence type="ECO:0000313" key="7">
    <source>
        <dbReference type="EnsemblMetazoa" id="PPA15973.1"/>
    </source>
</evidence>
<feature type="compositionally biased region" description="Pro residues" evidence="5">
    <location>
        <begin position="511"/>
        <end position="529"/>
    </location>
</feature>
<keyword evidence="4 6" id="KW-0472">Membrane</keyword>
<feature type="compositionally biased region" description="Polar residues" evidence="5">
    <location>
        <begin position="750"/>
        <end position="762"/>
    </location>
</feature>
<dbReference type="PANTHER" id="PTHR15549:SF30">
    <property type="entry name" value="MID2 DOMAIN-CONTAINING PROTEIN"/>
    <property type="match status" value="1"/>
</dbReference>
<name>A0A2A6BD16_PRIPA</name>
<dbReference type="Proteomes" id="UP000005239">
    <property type="component" value="Unassembled WGS sequence"/>
</dbReference>
<feature type="region of interest" description="Disordered" evidence="5">
    <location>
        <begin position="390"/>
        <end position="762"/>
    </location>
</feature>
<dbReference type="PANTHER" id="PTHR15549">
    <property type="entry name" value="PAIRED IMMUNOGLOBULIN-LIKE TYPE 2 RECEPTOR"/>
    <property type="match status" value="1"/>
</dbReference>
<dbReference type="AlphaFoldDB" id="A0A2A6BD16"/>
<feature type="compositionally biased region" description="Basic and acidic residues" evidence="5">
    <location>
        <begin position="466"/>
        <end position="480"/>
    </location>
</feature>
<gene>
    <name evidence="7" type="primary">WBGene00105527</name>
</gene>
<dbReference type="GO" id="GO:0071944">
    <property type="term" value="C:cell periphery"/>
    <property type="evidence" value="ECO:0007669"/>
    <property type="project" value="UniProtKB-ARBA"/>
</dbReference>
<comment type="subcellular location">
    <subcellularLocation>
        <location evidence="1">Membrane</location>
        <topology evidence="1">Single-pass membrane protein</topology>
    </subcellularLocation>
</comment>
<keyword evidence="8" id="KW-1185">Reference proteome</keyword>
<feature type="compositionally biased region" description="Basic and acidic residues" evidence="5">
    <location>
        <begin position="584"/>
        <end position="593"/>
    </location>
</feature>
<feature type="compositionally biased region" description="Pro residues" evidence="5">
    <location>
        <begin position="449"/>
        <end position="462"/>
    </location>
</feature>
<accession>A0A2A6BD16</accession>
<protein>
    <submittedName>
        <fullName evidence="7">Uncharacterized protein</fullName>
    </submittedName>
</protein>
<feature type="compositionally biased region" description="Low complexity" evidence="5">
    <location>
        <begin position="669"/>
        <end position="695"/>
    </location>
</feature>
<evidence type="ECO:0000256" key="1">
    <source>
        <dbReference type="ARBA" id="ARBA00004167"/>
    </source>
</evidence>
<dbReference type="GO" id="GO:0016020">
    <property type="term" value="C:membrane"/>
    <property type="evidence" value="ECO:0007669"/>
    <property type="project" value="UniProtKB-SubCell"/>
</dbReference>
<reference evidence="7" key="2">
    <citation type="submission" date="2022-06" db="UniProtKB">
        <authorList>
            <consortium name="EnsemblMetazoa"/>
        </authorList>
    </citation>
    <scope>IDENTIFICATION</scope>
    <source>
        <strain evidence="7">PS312</strain>
    </source>
</reference>
<feature type="transmembrane region" description="Helical" evidence="6">
    <location>
        <begin position="274"/>
        <end position="298"/>
    </location>
</feature>
<dbReference type="InterPro" id="IPR051694">
    <property type="entry name" value="Immunoregulatory_rcpt-like"/>
</dbReference>
<feature type="compositionally biased region" description="Basic and acidic residues" evidence="5">
    <location>
        <begin position="500"/>
        <end position="510"/>
    </location>
</feature>
<reference evidence="8" key="1">
    <citation type="journal article" date="2008" name="Nat. Genet.">
        <title>The Pristionchus pacificus genome provides a unique perspective on nematode lifestyle and parasitism.</title>
        <authorList>
            <person name="Dieterich C."/>
            <person name="Clifton S.W."/>
            <person name="Schuster L.N."/>
            <person name="Chinwalla A."/>
            <person name="Delehaunty K."/>
            <person name="Dinkelacker I."/>
            <person name="Fulton L."/>
            <person name="Fulton R."/>
            <person name="Godfrey J."/>
            <person name="Minx P."/>
            <person name="Mitreva M."/>
            <person name="Roeseler W."/>
            <person name="Tian H."/>
            <person name="Witte H."/>
            <person name="Yang S.P."/>
            <person name="Wilson R.K."/>
            <person name="Sommer R.J."/>
        </authorList>
    </citation>
    <scope>NUCLEOTIDE SEQUENCE [LARGE SCALE GENOMIC DNA]</scope>
    <source>
        <strain evidence="8">PS312</strain>
    </source>
</reference>
<dbReference type="EnsemblMetazoa" id="PPA15973.1">
    <property type="protein sequence ID" value="PPA15973.1"/>
    <property type="gene ID" value="WBGene00105527"/>
</dbReference>
<evidence type="ECO:0000256" key="4">
    <source>
        <dbReference type="ARBA" id="ARBA00023136"/>
    </source>
</evidence>
<feature type="compositionally biased region" description="Basic and acidic residues" evidence="5">
    <location>
        <begin position="390"/>
        <end position="403"/>
    </location>
</feature>
<feature type="compositionally biased region" description="Low complexity" evidence="5">
    <location>
        <begin position="237"/>
        <end position="256"/>
    </location>
</feature>
<evidence type="ECO:0000256" key="5">
    <source>
        <dbReference type="SAM" id="MobiDB-lite"/>
    </source>
</evidence>
<evidence type="ECO:0000256" key="2">
    <source>
        <dbReference type="ARBA" id="ARBA00022692"/>
    </source>
</evidence>